<name>K2F6Z2_9BACT</name>
<evidence type="ECO:0000313" key="2">
    <source>
        <dbReference type="EMBL" id="EKE26896.1"/>
    </source>
</evidence>
<protein>
    <recommendedName>
        <fullName evidence="1">STAS domain-containing protein</fullName>
    </recommendedName>
</protein>
<sequence>MFTNIEIIKKVVNDIFIFALIWEIDETNADDTFKIIFDSFYWNKIIYDLSKMEYCNSKFIWYLVNMNEFIQEKWWKMCISITENPVKDTLDLAWVHHFIPIKDSVEEAILEINNEIWNIA</sequence>
<proteinExistence type="predicted"/>
<comment type="caution">
    <text evidence="2">The sequence shown here is derived from an EMBL/GenBank/DDBJ whole genome shotgun (WGS) entry which is preliminary data.</text>
</comment>
<accession>K2F6Z2</accession>
<dbReference type="Pfam" id="PF01740">
    <property type="entry name" value="STAS"/>
    <property type="match status" value="1"/>
</dbReference>
<gene>
    <name evidence="2" type="ORF">ACD_4C00127G0002</name>
</gene>
<dbReference type="SUPFAM" id="SSF52091">
    <property type="entry name" value="SpoIIaa-like"/>
    <property type="match status" value="1"/>
</dbReference>
<dbReference type="EMBL" id="AMFJ01000643">
    <property type="protein sequence ID" value="EKE26896.1"/>
    <property type="molecule type" value="Genomic_DNA"/>
</dbReference>
<dbReference type="InterPro" id="IPR002645">
    <property type="entry name" value="STAS_dom"/>
</dbReference>
<dbReference type="PROSITE" id="PS50801">
    <property type="entry name" value="STAS"/>
    <property type="match status" value="1"/>
</dbReference>
<feature type="domain" description="STAS" evidence="1">
    <location>
        <begin position="5"/>
        <end position="112"/>
    </location>
</feature>
<evidence type="ECO:0000259" key="1">
    <source>
        <dbReference type="PROSITE" id="PS50801"/>
    </source>
</evidence>
<dbReference type="AlphaFoldDB" id="K2F6Z2"/>
<dbReference type="Gene3D" id="3.30.750.24">
    <property type="entry name" value="STAS domain"/>
    <property type="match status" value="1"/>
</dbReference>
<reference evidence="2" key="1">
    <citation type="journal article" date="2012" name="Science">
        <title>Fermentation, hydrogen, and sulfur metabolism in multiple uncultivated bacterial phyla.</title>
        <authorList>
            <person name="Wrighton K.C."/>
            <person name="Thomas B.C."/>
            <person name="Sharon I."/>
            <person name="Miller C.S."/>
            <person name="Castelle C.J."/>
            <person name="VerBerkmoes N.C."/>
            <person name="Wilkins M.J."/>
            <person name="Hettich R.L."/>
            <person name="Lipton M.S."/>
            <person name="Williams K.H."/>
            <person name="Long P.E."/>
            <person name="Banfield J.F."/>
        </authorList>
    </citation>
    <scope>NUCLEOTIDE SEQUENCE [LARGE SCALE GENOMIC DNA]</scope>
</reference>
<dbReference type="InterPro" id="IPR036513">
    <property type="entry name" value="STAS_dom_sf"/>
</dbReference>
<organism evidence="2">
    <name type="scientific">uncultured bacterium</name>
    <name type="common">gcode 4</name>
    <dbReference type="NCBI Taxonomy" id="1234023"/>
    <lineage>
        <taxon>Bacteria</taxon>
        <taxon>environmental samples</taxon>
    </lineage>
</organism>